<accession>A0A507B1Y6</accession>
<feature type="domain" description="SAM-dependent methyltransferase TRM5/TYW2-type" evidence="3">
    <location>
        <begin position="102"/>
        <end position="406"/>
    </location>
</feature>
<evidence type="ECO:0000256" key="1">
    <source>
        <dbReference type="ARBA" id="ARBA00049400"/>
    </source>
</evidence>
<comment type="function">
    <text evidence="2">S-adenosyl-L-methionine-dependent transferase that acts as a component of the wybutosine biosynthesis pathway. Wybutosine is a hyper modified guanosine with a tricyclic base found at the 3'-position adjacent to the anticodon of eukaryotic phenylalanine tRNA. Catalyzes the transfer of the alpha-amino-alpha-carboxypropyl (acp) group from S-adenosyl-L-methionine to the C-7 position of 4-demethylwyosine (imG-14) to produce wybutosine-86.</text>
</comment>
<evidence type="ECO:0000256" key="2">
    <source>
        <dbReference type="PIRNR" id="PIRNR038972"/>
    </source>
</evidence>
<comment type="catalytic activity">
    <reaction evidence="1">
        <text>4-demethylwyosine(37) in tRNA(Phe) + S-adenosyl-L-methionine = 4-demethyl-7-[(3S)-3-amino-3-carboxypropyl]wyosine(37) in tRNA(Phe) + S-methyl-5'-thioadenosine + H(+)</text>
        <dbReference type="Rhea" id="RHEA:36355"/>
        <dbReference type="Rhea" id="RHEA-COMP:10164"/>
        <dbReference type="Rhea" id="RHEA-COMP:10378"/>
        <dbReference type="ChEBI" id="CHEBI:15378"/>
        <dbReference type="ChEBI" id="CHEBI:17509"/>
        <dbReference type="ChEBI" id="CHEBI:59789"/>
        <dbReference type="ChEBI" id="CHEBI:64315"/>
        <dbReference type="ChEBI" id="CHEBI:73550"/>
        <dbReference type="EC" id="2.5.1.114"/>
    </reaction>
</comment>
<reference evidence="4 5" key="1">
    <citation type="submission" date="2019-06" db="EMBL/GenBank/DDBJ databases">
        <title>Draft genome sequence of the filamentous fungus Phialemoniopsis curvata isolated from diesel fuel.</title>
        <authorList>
            <person name="Varaljay V.A."/>
            <person name="Lyon W.J."/>
            <person name="Crouch A.L."/>
            <person name="Drake C.E."/>
            <person name="Hollomon J.M."/>
            <person name="Nadeau L.J."/>
            <person name="Nunn H.S."/>
            <person name="Stevenson B.S."/>
            <person name="Bojanowski C.L."/>
            <person name="Crookes-Goodson W.J."/>
        </authorList>
    </citation>
    <scope>NUCLEOTIDE SEQUENCE [LARGE SCALE GENOMIC DNA]</scope>
    <source>
        <strain evidence="4 5">D216</strain>
    </source>
</reference>
<dbReference type="RefSeq" id="XP_030998836.1">
    <property type="nucleotide sequence ID" value="XM_031137522.1"/>
</dbReference>
<keyword evidence="2" id="KW-0808">Transferase</keyword>
<keyword evidence="2" id="KW-0819">tRNA processing</keyword>
<dbReference type="PANTHER" id="PTHR23245">
    <property type="entry name" value="TRNA METHYLTRANSFERASE"/>
    <property type="match status" value="1"/>
</dbReference>
<comment type="pathway">
    <text evidence="2">tRNA modification; wybutosine-tRNA(Phe) biosynthesis.</text>
</comment>
<dbReference type="SUPFAM" id="SSF53335">
    <property type="entry name" value="S-adenosyl-L-methionine-dependent methyltransferases"/>
    <property type="match status" value="1"/>
</dbReference>
<dbReference type="InterPro" id="IPR026274">
    <property type="entry name" value="tRNA_wybutosine_synth_prot_2"/>
</dbReference>
<dbReference type="UniPathway" id="UPA00375"/>
<comment type="caution">
    <text evidence="4">The sequence shown here is derived from an EMBL/GenBank/DDBJ whole genome shotgun (WGS) entry which is preliminary data.</text>
</comment>
<organism evidence="4 5">
    <name type="scientific">Thyridium curvatum</name>
    <dbReference type="NCBI Taxonomy" id="1093900"/>
    <lineage>
        <taxon>Eukaryota</taxon>
        <taxon>Fungi</taxon>
        <taxon>Dikarya</taxon>
        <taxon>Ascomycota</taxon>
        <taxon>Pezizomycotina</taxon>
        <taxon>Sordariomycetes</taxon>
        <taxon>Sordariomycetidae</taxon>
        <taxon>Thyridiales</taxon>
        <taxon>Thyridiaceae</taxon>
        <taxon>Thyridium</taxon>
    </lineage>
</organism>
<dbReference type="FunCoup" id="A0A507B1Y6">
    <property type="interactions" value="27"/>
</dbReference>
<protein>
    <recommendedName>
        <fullName evidence="2">tRNA wybutosine-synthesizing protein 2</fullName>
        <shortName evidence="2">tRNA-yW-synthesizing protein 2</shortName>
    </recommendedName>
    <alternativeName>
        <fullName evidence="2">tRNA(Phe) (4-demethylwyosine(37)-C(7)) aminocarboxypropyltransferase</fullName>
    </alternativeName>
</protein>
<dbReference type="PROSITE" id="PS51684">
    <property type="entry name" value="SAM_MT_TRM5_TYW2"/>
    <property type="match status" value="1"/>
</dbReference>
<dbReference type="Gene3D" id="3.40.50.150">
    <property type="entry name" value="Vaccinia Virus protein VP39"/>
    <property type="match status" value="1"/>
</dbReference>
<dbReference type="Proteomes" id="UP000319257">
    <property type="component" value="Unassembled WGS sequence"/>
</dbReference>
<keyword evidence="2" id="KW-0949">S-adenosyl-L-methionine</keyword>
<comment type="subcellular location">
    <subcellularLocation>
        <location evidence="2">Cytoplasm</location>
    </subcellularLocation>
</comment>
<evidence type="ECO:0000313" key="4">
    <source>
        <dbReference type="EMBL" id="TPX17125.1"/>
    </source>
</evidence>
<dbReference type="OrthoDB" id="2387925at2759"/>
<gene>
    <name evidence="4" type="ORF">E0L32_003243</name>
</gene>
<dbReference type="GO" id="GO:0008757">
    <property type="term" value="F:S-adenosylmethionine-dependent methyltransferase activity"/>
    <property type="evidence" value="ECO:0007669"/>
    <property type="project" value="InterPro"/>
</dbReference>
<dbReference type="GeneID" id="41970690"/>
<evidence type="ECO:0000259" key="3">
    <source>
        <dbReference type="PROSITE" id="PS51684"/>
    </source>
</evidence>
<dbReference type="GO" id="GO:0102522">
    <property type="term" value="F:tRNA 4-demethylwyosine alpha-amino-alpha-carboxypropyltransferase activity"/>
    <property type="evidence" value="ECO:0007669"/>
    <property type="project" value="UniProtKB-EC"/>
</dbReference>
<dbReference type="InterPro" id="IPR030382">
    <property type="entry name" value="MeTrfase_TRM5/TYW2"/>
</dbReference>
<dbReference type="GO" id="GO:0008175">
    <property type="term" value="F:tRNA methyltransferase activity"/>
    <property type="evidence" value="ECO:0007669"/>
    <property type="project" value="TreeGrafter"/>
</dbReference>
<dbReference type="GO" id="GO:0030488">
    <property type="term" value="P:tRNA methylation"/>
    <property type="evidence" value="ECO:0007669"/>
    <property type="project" value="TreeGrafter"/>
</dbReference>
<dbReference type="STRING" id="1093900.A0A507B1Y6"/>
<name>A0A507B1Y6_9PEZI</name>
<dbReference type="EMBL" id="SKBQ01000014">
    <property type="protein sequence ID" value="TPX17125.1"/>
    <property type="molecule type" value="Genomic_DNA"/>
</dbReference>
<dbReference type="InterPro" id="IPR029063">
    <property type="entry name" value="SAM-dependent_MTases_sf"/>
</dbReference>
<dbReference type="GO" id="GO:0031591">
    <property type="term" value="P:wybutosine biosynthetic process"/>
    <property type="evidence" value="ECO:0007669"/>
    <property type="project" value="InterPro"/>
</dbReference>
<dbReference type="GO" id="GO:0005737">
    <property type="term" value="C:cytoplasm"/>
    <property type="evidence" value="ECO:0007669"/>
    <property type="project" value="UniProtKB-SubCell"/>
</dbReference>
<dbReference type="AlphaFoldDB" id="A0A507B1Y6"/>
<sequence length="410" mass="46716">MQPDRGSHRSTSKKQLNPISTAISDWAQRLSGYASEELDHDLNPLDVAGLVSSGPKRWVLYEPMVLLPSGSFTSSQWKSVFAKLGEVQRTALYREILSNVSLKTQERVTHLAVNEGIPLHVESDTKTQDQEVENILRSPSGLRMLYGDFGPTKPDAPLDEAFWVSTKQNGIYQTWAPRWTMFSRGNIKEKARLLSFHSPDESHAEEVITARRTRTKFMLKDKWAVDLYAGIGYFVFSYARLGMRVLCWELNAYSVEGLRRGALKNGWTVRVVSGEALELPTAELISGGERIVVFLESNARALGRVQELRETHTYFEALHVNCGFLPSSEPIWQPSLEIVGDGWLHLHENVGVRDIENRRKAIHEQLTQWTGADERDRRWVDVEHVELVKTFAPDVWHCVFDVYVARSRIN</sequence>
<evidence type="ECO:0000313" key="5">
    <source>
        <dbReference type="Proteomes" id="UP000319257"/>
    </source>
</evidence>
<keyword evidence="2" id="KW-0963">Cytoplasm</keyword>
<comment type="similarity">
    <text evidence="2">Belongs to the class I-like SAM-binding methyltransferase superfamily. TRM5/TYW2 family.</text>
</comment>
<dbReference type="PANTHER" id="PTHR23245:SF25">
    <property type="entry name" value="TRNA WYBUTOSINE-SYNTHESIZING PROTEIN 2 HOMOLOG"/>
    <property type="match status" value="1"/>
</dbReference>
<keyword evidence="5" id="KW-1185">Reference proteome</keyword>
<proteinExistence type="inferred from homology"/>
<dbReference type="InParanoid" id="A0A507B1Y6"/>
<dbReference type="PIRSF" id="PIRSF038972">
    <property type="entry name" value="Trm12"/>
    <property type="match status" value="1"/>
</dbReference>